<dbReference type="PATRIC" id="fig|1365250.3.peg.581"/>
<dbReference type="GO" id="GO:0003677">
    <property type="term" value="F:DNA binding"/>
    <property type="evidence" value="ECO:0007669"/>
    <property type="project" value="UniProtKB-UniRule"/>
</dbReference>
<dbReference type="PANTHER" id="PTHR30349:SF41">
    <property type="entry name" value="INTEGRASE_RECOMBINASE PROTEIN MJ0367-RELATED"/>
    <property type="match status" value="1"/>
</dbReference>
<evidence type="ECO:0000259" key="6">
    <source>
        <dbReference type="PROSITE" id="PS51898"/>
    </source>
</evidence>
<keyword evidence="4" id="KW-0233">DNA recombination</keyword>
<dbReference type="PROSITE" id="PS51898">
    <property type="entry name" value="TYR_RECOMBINASE"/>
    <property type="match status" value="1"/>
</dbReference>
<accession>A0A166Z8F1</accession>
<proteinExistence type="inferred from homology"/>
<dbReference type="Pfam" id="PF02899">
    <property type="entry name" value="Phage_int_SAM_1"/>
    <property type="match status" value="1"/>
</dbReference>
<dbReference type="RefSeq" id="WP_063364653.1">
    <property type="nucleotide sequence ID" value="NZ_AUYB01000068.1"/>
</dbReference>
<evidence type="ECO:0000256" key="5">
    <source>
        <dbReference type="PROSITE-ProRule" id="PRU01248"/>
    </source>
</evidence>
<keyword evidence="9" id="KW-1185">Reference proteome</keyword>
<keyword evidence="3 5" id="KW-0238">DNA-binding</keyword>
<evidence type="ECO:0000256" key="1">
    <source>
        <dbReference type="ARBA" id="ARBA00008857"/>
    </source>
</evidence>
<dbReference type="Pfam" id="PF00589">
    <property type="entry name" value="Phage_integrase"/>
    <property type="match status" value="1"/>
</dbReference>
<dbReference type="SUPFAM" id="SSF56349">
    <property type="entry name" value="DNA breaking-rejoining enzymes"/>
    <property type="match status" value="1"/>
</dbReference>
<evidence type="ECO:0000259" key="7">
    <source>
        <dbReference type="PROSITE" id="PS51900"/>
    </source>
</evidence>
<dbReference type="InterPro" id="IPR050090">
    <property type="entry name" value="Tyrosine_recombinase_XerCD"/>
</dbReference>
<organism evidence="8 9">
    <name type="scientific">Pseudoalteromonas luteoviolacea DSM 6061</name>
    <dbReference type="NCBI Taxonomy" id="1365250"/>
    <lineage>
        <taxon>Bacteria</taxon>
        <taxon>Pseudomonadati</taxon>
        <taxon>Pseudomonadota</taxon>
        <taxon>Gammaproteobacteria</taxon>
        <taxon>Alteromonadales</taxon>
        <taxon>Pseudoalteromonadaceae</taxon>
        <taxon>Pseudoalteromonas</taxon>
    </lineage>
</organism>
<evidence type="ECO:0000313" key="9">
    <source>
        <dbReference type="Proteomes" id="UP000076643"/>
    </source>
</evidence>
<evidence type="ECO:0000256" key="4">
    <source>
        <dbReference type="ARBA" id="ARBA00023172"/>
    </source>
</evidence>
<dbReference type="Proteomes" id="UP000076643">
    <property type="component" value="Unassembled WGS sequence"/>
</dbReference>
<dbReference type="InterPro" id="IPR013762">
    <property type="entry name" value="Integrase-like_cat_sf"/>
</dbReference>
<dbReference type="Gene3D" id="1.10.443.10">
    <property type="entry name" value="Intergrase catalytic core"/>
    <property type="match status" value="1"/>
</dbReference>
<dbReference type="Gene3D" id="1.10.150.130">
    <property type="match status" value="1"/>
</dbReference>
<dbReference type="InterPro" id="IPR044068">
    <property type="entry name" value="CB"/>
</dbReference>
<evidence type="ECO:0000313" key="8">
    <source>
        <dbReference type="EMBL" id="KZN44049.1"/>
    </source>
</evidence>
<reference evidence="8 9" key="1">
    <citation type="submission" date="2013-07" db="EMBL/GenBank/DDBJ databases">
        <title>Comparative Genomic and Metabolomic Analysis of Twelve Strains of Pseudoalteromonas luteoviolacea.</title>
        <authorList>
            <person name="Vynne N.G."/>
            <person name="Mansson M."/>
            <person name="Gram L."/>
        </authorList>
    </citation>
    <scope>NUCLEOTIDE SEQUENCE [LARGE SCALE GENOMIC DNA]</scope>
    <source>
        <strain evidence="8 9">DSM 6061</strain>
    </source>
</reference>
<dbReference type="PROSITE" id="PS51900">
    <property type="entry name" value="CB"/>
    <property type="match status" value="1"/>
</dbReference>
<dbReference type="InterPro" id="IPR011010">
    <property type="entry name" value="DNA_brk_join_enz"/>
</dbReference>
<dbReference type="InterPro" id="IPR002104">
    <property type="entry name" value="Integrase_catalytic"/>
</dbReference>
<dbReference type="InterPro" id="IPR004107">
    <property type="entry name" value="Integrase_SAM-like_N"/>
</dbReference>
<protein>
    <recommendedName>
        <fullName evidence="10">Integrase</fullName>
    </recommendedName>
</protein>
<keyword evidence="2" id="KW-0229">DNA integration</keyword>
<dbReference type="EMBL" id="AUYB01000068">
    <property type="protein sequence ID" value="KZN44049.1"/>
    <property type="molecule type" value="Genomic_DNA"/>
</dbReference>
<feature type="domain" description="Core-binding (CB)" evidence="7">
    <location>
        <begin position="1"/>
        <end position="84"/>
    </location>
</feature>
<sequence length="317" mass="36823">MLIQEASRHFLLHCQYARKLSPHTLRAYKRDLDTFVELVEEKNVLDLNKHHFKRYLYDLHQTGLSIRSIKRRIACLKSMFRWLEQEEVINSNPMLKVDTSLKVPNLLPRNISKKNLRKMLNTARSELGLAKEASYDLSNVGPLVRSSKDLNKLTCILSLELLFATGVRVSELVNIELNQVLMRERKVKVLGKGQRERFVFLPSVELLSLLNTYVTLRGRLNVEHLYLFVNSRGKQASPHFIRKLIRKTAEKAKIEKVTPHMYRHSSACQLLESGVDIRYVQKLLGHQSILTTQLYTHVNDNELQKKITKANIRSFIA</sequence>
<gene>
    <name evidence="8" type="ORF">N475_08045</name>
</gene>
<feature type="domain" description="Tyr recombinase" evidence="6">
    <location>
        <begin position="106"/>
        <end position="309"/>
    </location>
</feature>
<dbReference type="PANTHER" id="PTHR30349">
    <property type="entry name" value="PHAGE INTEGRASE-RELATED"/>
    <property type="match status" value="1"/>
</dbReference>
<comment type="similarity">
    <text evidence="1">Belongs to the 'phage' integrase family.</text>
</comment>
<evidence type="ECO:0000256" key="2">
    <source>
        <dbReference type="ARBA" id="ARBA00022908"/>
    </source>
</evidence>
<dbReference type="InterPro" id="IPR010998">
    <property type="entry name" value="Integrase_recombinase_N"/>
</dbReference>
<dbReference type="AlphaFoldDB" id="A0A166Z8F1"/>
<name>A0A166Z8F1_9GAMM</name>
<evidence type="ECO:0000256" key="3">
    <source>
        <dbReference type="ARBA" id="ARBA00023125"/>
    </source>
</evidence>
<evidence type="ECO:0008006" key="10">
    <source>
        <dbReference type="Google" id="ProtNLM"/>
    </source>
</evidence>
<comment type="caution">
    <text evidence="8">The sequence shown here is derived from an EMBL/GenBank/DDBJ whole genome shotgun (WGS) entry which is preliminary data.</text>
</comment>
<dbReference type="GO" id="GO:0015074">
    <property type="term" value="P:DNA integration"/>
    <property type="evidence" value="ECO:0007669"/>
    <property type="project" value="UniProtKB-KW"/>
</dbReference>
<dbReference type="GO" id="GO:0006310">
    <property type="term" value="P:DNA recombination"/>
    <property type="evidence" value="ECO:0007669"/>
    <property type="project" value="UniProtKB-KW"/>
</dbReference>